<organism evidence="2 3">
    <name type="scientific">Oedothorax gibbosus</name>
    <dbReference type="NCBI Taxonomy" id="931172"/>
    <lineage>
        <taxon>Eukaryota</taxon>
        <taxon>Metazoa</taxon>
        <taxon>Ecdysozoa</taxon>
        <taxon>Arthropoda</taxon>
        <taxon>Chelicerata</taxon>
        <taxon>Arachnida</taxon>
        <taxon>Araneae</taxon>
        <taxon>Araneomorphae</taxon>
        <taxon>Entelegynae</taxon>
        <taxon>Araneoidea</taxon>
        <taxon>Linyphiidae</taxon>
        <taxon>Erigoninae</taxon>
        <taxon>Oedothorax</taxon>
    </lineage>
</organism>
<comment type="caution">
    <text evidence="2">The sequence shown here is derived from an EMBL/GenBank/DDBJ whole genome shotgun (WGS) entry which is preliminary data.</text>
</comment>
<keyword evidence="3" id="KW-1185">Reference proteome</keyword>
<dbReference type="EMBL" id="JAFNEN010000108">
    <property type="protein sequence ID" value="KAG8194136.1"/>
    <property type="molecule type" value="Genomic_DNA"/>
</dbReference>
<gene>
    <name evidence="2" type="ORF">JTE90_000974</name>
</gene>
<reference evidence="2 3" key="1">
    <citation type="journal article" date="2022" name="Nat. Ecol. Evol.">
        <title>A masculinizing supergene underlies an exaggerated male reproductive morph in a spider.</title>
        <authorList>
            <person name="Hendrickx F."/>
            <person name="De Corte Z."/>
            <person name="Sonet G."/>
            <person name="Van Belleghem S.M."/>
            <person name="Kostlbacher S."/>
            <person name="Vangestel C."/>
        </authorList>
    </citation>
    <scope>NUCLEOTIDE SEQUENCE [LARGE SCALE GENOMIC DNA]</scope>
    <source>
        <strain evidence="2">W744_W776</strain>
    </source>
</reference>
<dbReference type="Proteomes" id="UP000827092">
    <property type="component" value="Unassembled WGS sequence"/>
</dbReference>
<accession>A0AAV6VCQ5</accession>
<evidence type="ECO:0000313" key="3">
    <source>
        <dbReference type="Proteomes" id="UP000827092"/>
    </source>
</evidence>
<proteinExistence type="predicted"/>
<sequence>MQQPGENRIGAFGEVAAGLFISTVPPAMSYAPLLEYPRALSPEQITYSPHGSSAGKLSQSGLGTRDAEHIALFPPR</sequence>
<evidence type="ECO:0000256" key="1">
    <source>
        <dbReference type="SAM" id="MobiDB-lite"/>
    </source>
</evidence>
<dbReference type="AlphaFoldDB" id="A0AAV6VCQ5"/>
<protein>
    <submittedName>
        <fullName evidence="2">Uncharacterized protein</fullName>
    </submittedName>
</protein>
<evidence type="ECO:0000313" key="2">
    <source>
        <dbReference type="EMBL" id="KAG8194136.1"/>
    </source>
</evidence>
<name>A0AAV6VCQ5_9ARAC</name>
<feature type="region of interest" description="Disordered" evidence="1">
    <location>
        <begin position="45"/>
        <end position="76"/>
    </location>
</feature>
<feature type="compositionally biased region" description="Polar residues" evidence="1">
    <location>
        <begin position="45"/>
        <end position="62"/>
    </location>
</feature>